<dbReference type="GO" id="GO:0005886">
    <property type="term" value="C:plasma membrane"/>
    <property type="evidence" value="ECO:0007669"/>
    <property type="project" value="UniProtKB-SubCell"/>
</dbReference>
<comment type="similarity">
    <text evidence="1">Belongs to the UPF0161 family.</text>
</comment>
<dbReference type="Proteomes" id="UP000464787">
    <property type="component" value="Chromosome"/>
</dbReference>
<protein>
    <recommendedName>
        <fullName evidence="1">Putative membrane protein insertion efficiency factor</fullName>
    </recommendedName>
</protein>
<accession>A0A857J6G1</accession>
<organism evidence="2 3">
    <name type="scientific">Xylophilus rhododendri</name>
    <dbReference type="NCBI Taxonomy" id="2697032"/>
    <lineage>
        <taxon>Bacteria</taxon>
        <taxon>Pseudomonadati</taxon>
        <taxon>Pseudomonadota</taxon>
        <taxon>Betaproteobacteria</taxon>
        <taxon>Burkholderiales</taxon>
        <taxon>Xylophilus</taxon>
    </lineage>
</organism>
<keyword evidence="1" id="KW-0472">Membrane</keyword>
<gene>
    <name evidence="2" type="primary">yidD</name>
    <name evidence="2" type="ORF">GT347_12990</name>
</gene>
<evidence type="ECO:0000313" key="2">
    <source>
        <dbReference type="EMBL" id="QHI98823.1"/>
    </source>
</evidence>
<dbReference type="NCBIfam" id="TIGR00278">
    <property type="entry name" value="membrane protein insertion efficiency factor YidD"/>
    <property type="match status" value="1"/>
</dbReference>
<evidence type="ECO:0000256" key="1">
    <source>
        <dbReference type="HAMAP-Rule" id="MF_00386"/>
    </source>
</evidence>
<comment type="subcellular location">
    <subcellularLocation>
        <location evidence="1">Cell membrane</location>
        <topology evidence="1">Peripheral membrane protein</topology>
        <orientation evidence="1">Cytoplasmic side</orientation>
    </subcellularLocation>
</comment>
<keyword evidence="1" id="KW-1003">Cell membrane</keyword>
<dbReference type="EMBL" id="CP047650">
    <property type="protein sequence ID" value="QHI98823.1"/>
    <property type="molecule type" value="Genomic_DNA"/>
</dbReference>
<keyword evidence="3" id="KW-1185">Reference proteome</keyword>
<dbReference type="Pfam" id="PF01809">
    <property type="entry name" value="YidD"/>
    <property type="match status" value="1"/>
</dbReference>
<dbReference type="SMART" id="SM01234">
    <property type="entry name" value="Haemolytic"/>
    <property type="match status" value="1"/>
</dbReference>
<name>A0A857J6G1_9BURK</name>
<dbReference type="KEGG" id="xyk:GT347_12990"/>
<sequence>MKSSAARTLALLPRRALMAAVRGYRLLLSPWLGNQCRFEPSCSVYALQALERHGAAAGTYLMAARIARCQPWCAGGCDPVPESPPRLFTRLGGLLSPAKKTS</sequence>
<evidence type="ECO:0000313" key="3">
    <source>
        <dbReference type="Proteomes" id="UP000464787"/>
    </source>
</evidence>
<dbReference type="InterPro" id="IPR002696">
    <property type="entry name" value="Membr_insert_effic_factor_YidD"/>
</dbReference>
<dbReference type="HAMAP" id="MF_00386">
    <property type="entry name" value="UPF0161_YidD"/>
    <property type="match status" value="1"/>
</dbReference>
<dbReference type="AlphaFoldDB" id="A0A857J6G1"/>
<dbReference type="PANTHER" id="PTHR33383:SF1">
    <property type="entry name" value="MEMBRANE PROTEIN INSERTION EFFICIENCY FACTOR-RELATED"/>
    <property type="match status" value="1"/>
</dbReference>
<dbReference type="PANTHER" id="PTHR33383">
    <property type="entry name" value="MEMBRANE PROTEIN INSERTION EFFICIENCY FACTOR-RELATED"/>
    <property type="match status" value="1"/>
</dbReference>
<comment type="function">
    <text evidence="1">Could be involved in insertion of integral membrane proteins into the membrane.</text>
</comment>
<reference evidence="2 3" key="1">
    <citation type="submission" date="2020-01" db="EMBL/GenBank/DDBJ databases">
        <title>Genome sequencing of strain KACC 21265.</title>
        <authorList>
            <person name="Heo J."/>
            <person name="Kim S.-J."/>
            <person name="Kim J.-S."/>
            <person name="Hong S.-B."/>
            <person name="Kwon S.-W."/>
        </authorList>
    </citation>
    <scope>NUCLEOTIDE SEQUENCE [LARGE SCALE GENOMIC DNA]</scope>
    <source>
        <strain evidence="2 3">KACC 21265</strain>
    </source>
</reference>
<proteinExistence type="inferred from homology"/>